<dbReference type="SUPFAM" id="SSF56300">
    <property type="entry name" value="Metallo-dependent phosphatases"/>
    <property type="match status" value="1"/>
</dbReference>
<dbReference type="RefSeq" id="WP_150456482.1">
    <property type="nucleotide sequence ID" value="NZ_VYKK01000004.1"/>
</dbReference>
<dbReference type="GO" id="GO:0016020">
    <property type="term" value="C:membrane"/>
    <property type="evidence" value="ECO:0007669"/>
    <property type="project" value="GOC"/>
</dbReference>
<dbReference type="OrthoDB" id="9780884at2"/>
<dbReference type="InterPro" id="IPR029052">
    <property type="entry name" value="Metallo-depent_PP-like"/>
</dbReference>
<protein>
    <submittedName>
        <fullName evidence="2">Metallophosphoesterase</fullName>
    </submittedName>
</protein>
<name>A0A5J5GHI7_9BACL</name>
<evidence type="ECO:0000313" key="3">
    <source>
        <dbReference type="Proteomes" id="UP000367750"/>
    </source>
</evidence>
<comment type="caution">
    <text evidence="2">The sequence shown here is derived from an EMBL/GenBank/DDBJ whole genome shotgun (WGS) entry which is preliminary data.</text>
</comment>
<dbReference type="Gene3D" id="3.60.21.10">
    <property type="match status" value="1"/>
</dbReference>
<organism evidence="2 3">
    <name type="scientific">Paenibacillus spiritus</name>
    <dbReference type="NCBI Taxonomy" id="2496557"/>
    <lineage>
        <taxon>Bacteria</taxon>
        <taxon>Bacillati</taxon>
        <taxon>Bacillota</taxon>
        <taxon>Bacilli</taxon>
        <taxon>Bacillales</taxon>
        <taxon>Paenibacillaceae</taxon>
        <taxon>Paenibacillus</taxon>
    </lineage>
</organism>
<accession>A0A5J5GHI7</accession>
<dbReference type="EMBL" id="VYKK01000004">
    <property type="protein sequence ID" value="KAA9007192.1"/>
    <property type="molecule type" value="Genomic_DNA"/>
</dbReference>
<dbReference type="GO" id="GO:0009245">
    <property type="term" value="P:lipid A biosynthetic process"/>
    <property type="evidence" value="ECO:0007669"/>
    <property type="project" value="TreeGrafter"/>
</dbReference>
<evidence type="ECO:0000313" key="2">
    <source>
        <dbReference type="EMBL" id="KAA9007192.1"/>
    </source>
</evidence>
<dbReference type="InterPro" id="IPR004843">
    <property type="entry name" value="Calcineurin-like_PHP"/>
</dbReference>
<sequence length="292" mass="32158">MVTVLAWAVLILALAGLALLGWMYALAHGGRLIEQELTLEELDRSFDGLQLLLVTDIHSRRLPERLIAPVRGRAAAVLAGGDLTELDNKLERMKANMRLLASVAPVYAVSGNHDVKVTPSEFEEVLRKTGIRLLKDENIVLAEGRDTRLWLTGIDYPKRGVGRSAAPPPHLPPGSAADNRIILVHDPIWLEGREKVPADLVLSGHTHGGQIVLPVLGRRHVKEAFYRRYSAGLFRWPDRPDGSGATRVFISRGYGTAHLPFRWGSPAEIHLLTLRSGQPDTEDVQGQGTERS</sequence>
<dbReference type="Proteomes" id="UP000367750">
    <property type="component" value="Unassembled WGS sequence"/>
</dbReference>
<dbReference type="PANTHER" id="PTHR31302:SF32">
    <property type="entry name" value="PHOSPHOESTERASE"/>
    <property type="match status" value="1"/>
</dbReference>
<dbReference type="GO" id="GO:0008758">
    <property type="term" value="F:UDP-2,3-diacylglucosamine hydrolase activity"/>
    <property type="evidence" value="ECO:0007669"/>
    <property type="project" value="TreeGrafter"/>
</dbReference>
<keyword evidence="3" id="KW-1185">Reference proteome</keyword>
<feature type="domain" description="Calcineurin-like phosphoesterase" evidence="1">
    <location>
        <begin position="51"/>
        <end position="208"/>
    </location>
</feature>
<dbReference type="Pfam" id="PF00149">
    <property type="entry name" value="Metallophos"/>
    <property type="match status" value="1"/>
</dbReference>
<proteinExistence type="predicted"/>
<evidence type="ECO:0000259" key="1">
    <source>
        <dbReference type="Pfam" id="PF00149"/>
    </source>
</evidence>
<reference evidence="2 3" key="1">
    <citation type="submission" date="2019-09" db="EMBL/GenBank/DDBJ databases">
        <title>Bacillus ochoae sp. nov., Paenibacillus whitsoniae sp. nov., Paenibacillus spiritus sp. nov. Isolated from the Mars Exploration Rover during spacecraft assembly.</title>
        <authorList>
            <person name="Seuylemezian A."/>
            <person name="Vaishampayan P."/>
        </authorList>
    </citation>
    <scope>NUCLEOTIDE SEQUENCE [LARGE SCALE GENOMIC DNA]</scope>
    <source>
        <strain evidence="2 3">MER_111</strain>
    </source>
</reference>
<dbReference type="InterPro" id="IPR051158">
    <property type="entry name" value="Metallophosphoesterase_sf"/>
</dbReference>
<dbReference type="AlphaFoldDB" id="A0A5J5GHI7"/>
<gene>
    <name evidence="2" type="ORF">F4V43_01520</name>
</gene>
<dbReference type="PANTHER" id="PTHR31302">
    <property type="entry name" value="TRANSMEMBRANE PROTEIN WITH METALLOPHOSPHOESTERASE DOMAIN-RELATED"/>
    <property type="match status" value="1"/>
</dbReference>